<dbReference type="PhylomeDB" id="A0A0G4H723"/>
<dbReference type="AlphaFoldDB" id="A0A0G4H723"/>
<dbReference type="PROSITE" id="PS50011">
    <property type="entry name" value="PROTEIN_KINASE_DOM"/>
    <property type="match status" value="1"/>
</dbReference>
<feature type="compositionally biased region" description="Polar residues" evidence="3">
    <location>
        <begin position="89"/>
        <end position="108"/>
    </location>
</feature>
<sequence>MYSPPLPYAFIQVLDALSYLHSKGVLHRDIKPKNLLVNQNCDLKICDFGLARALQGNMGEVHPTRRRRSNDNSQQGSEAAIQADPPLSPSTVASTPTNGIANTPQTTGELLHPSAHPDWLPHNEEEEGGAGGGDDDTVRQSDTSAQQVPPPTPLPPLAAVAAGGKQAEEGRDEGENGPVVPPSPAPPPPPQTPLSGNVATRWYRCPEVLWGSHRYDGGVDVWAAGCVLAEMLSGGAPLFPGRDSRAQLQLIVEMLGLPDKERMREIPQAPREFMKQVEVNYTSQHGPRLKGPREILGEKFPNASSACLDLLTGMLVVHPADRLTASECLYLPWLWGEEAEGEMETQTETEGEGEEPENAGDAERPGDREHMLMGTSHADCEPVSLLVDERPRDFAFDQHAMRAFEQQSPTQIEWLFRRELLREQGVWTGAHASKQ</sequence>
<feature type="region of interest" description="Disordered" evidence="3">
    <location>
        <begin position="340"/>
        <end position="368"/>
    </location>
</feature>
<dbReference type="EMBL" id="CDMZ01001947">
    <property type="protein sequence ID" value="CEM39683.1"/>
    <property type="molecule type" value="Genomic_DNA"/>
</dbReference>
<evidence type="ECO:0000256" key="2">
    <source>
        <dbReference type="ARBA" id="ARBA00022840"/>
    </source>
</evidence>
<keyword evidence="2" id="KW-0067">ATP-binding</keyword>
<dbReference type="SUPFAM" id="SSF56112">
    <property type="entry name" value="Protein kinase-like (PK-like)"/>
    <property type="match status" value="1"/>
</dbReference>
<organism evidence="5">
    <name type="scientific">Chromera velia CCMP2878</name>
    <dbReference type="NCBI Taxonomy" id="1169474"/>
    <lineage>
        <taxon>Eukaryota</taxon>
        <taxon>Sar</taxon>
        <taxon>Alveolata</taxon>
        <taxon>Colpodellida</taxon>
        <taxon>Chromeraceae</taxon>
        <taxon>Chromera</taxon>
    </lineage>
</organism>
<name>A0A0G4H723_9ALVE</name>
<feature type="compositionally biased region" description="Pro residues" evidence="3">
    <location>
        <begin position="179"/>
        <end position="192"/>
    </location>
</feature>
<protein>
    <recommendedName>
        <fullName evidence="4">Protein kinase domain-containing protein</fullName>
    </recommendedName>
</protein>
<dbReference type="SMART" id="SM00220">
    <property type="entry name" value="S_TKc"/>
    <property type="match status" value="1"/>
</dbReference>
<feature type="region of interest" description="Disordered" evidence="3">
    <location>
        <begin position="59"/>
        <end position="197"/>
    </location>
</feature>
<dbReference type="InterPro" id="IPR000719">
    <property type="entry name" value="Prot_kinase_dom"/>
</dbReference>
<evidence type="ECO:0000256" key="1">
    <source>
        <dbReference type="ARBA" id="ARBA00022741"/>
    </source>
</evidence>
<evidence type="ECO:0000313" key="5">
    <source>
        <dbReference type="EMBL" id="CEM39683.1"/>
    </source>
</evidence>
<dbReference type="GO" id="GO:0004672">
    <property type="term" value="F:protein kinase activity"/>
    <property type="evidence" value="ECO:0007669"/>
    <property type="project" value="InterPro"/>
</dbReference>
<keyword evidence="1" id="KW-0547">Nucleotide-binding</keyword>
<dbReference type="PANTHER" id="PTHR24055">
    <property type="entry name" value="MITOGEN-ACTIVATED PROTEIN KINASE"/>
    <property type="match status" value="1"/>
</dbReference>
<gene>
    <name evidence="5" type="ORF">Cvel_24971</name>
</gene>
<dbReference type="InterPro" id="IPR008271">
    <property type="entry name" value="Ser/Thr_kinase_AS"/>
</dbReference>
<dbReference type="Gene3D" id="1.10.510.10">
    <property type="entry name" value="Transferase(Phosphotransferase) domain 1"/>
    <property type="match status" value="2"/>
</dbReference>
<evidence type="ECO:0000256" key="3">
    <source>
        <dbReference type="SAM" id="MobiDB-lite"/>
    </source>
</evidence>
<reference evidence="5" key="1">
    <citation type="submission" date="2014-11" db="EMBL/GenBank/DDBJ databases">
        <authorList>
            <person name="Otto D Thomas"/>
            <person name="Naeem Raeece"/>
        </authorList>
    </citation>
    <scope>NUCLEOTIDE SEQUENCE</scope>
</reference>
<dbReference type="PROSITE" id="PS00108">
    <property type="entry name" value="PROTEIN_KINASE_ST"/>
    <property type="match status" value="1"/>
</dbReference>
<dbReference type="VEuPathDB" id="CryptoDB:Cvel_24971"/>
<dbReference type="InterPro" id="IPR011009">
    <property type="entry name" value="Kinase-like_dom_sf"/>
</dbReference>
<proteinExistence type="predicted"/>
<dbReference type="InterPro" id="IPR050117">
    <property type="entry name" value="MAPK"/>
</dbReference>
<accession>A0A0G4H723</accession>
<evidence type="ECO:0000259" key="4">
    <source>
        <dbReference type="PROSITE" id="PS50011"/>
    </source>
</evidence>
<dbReference type="GO" id="GO:0005524">
    <property type="term" value="F:ATP binding"/>
    <property type="evidence" value="ECO:0007669"/>
    <property type="project" value="UniProtKB-KW"/>
</dbReference>
<feature type="compositionally biased region" description="Acidic residues" evidence="3">
    <location>
        <begin position="340"/>
        <end position="360"/>
    </location>
</feature>
<dbReference type="Pfam" id="PF00069">
    <property type="entry name" value="Pkinase"/>
    <property type="match status" value="2"/>
</dbReference>
<feature type="domain" description="Protein kinase" evidence="4">
    <location>
        <begin position="1"/>
        <end position="334"/>
    </location>
</feature>